<evidence type="ECO:0000259" key="5">
    <source>
        <dbReference type="Pfam" id="PF07687"/>
    </source>
</evidence>
<name>A0A6A6F8I3_9PEZI</name>
<comment type="similarity">
    <text evidence="1">Belongs to the peptidase M20 family.</text>
</comment>
<dbReference type="EMBL" id="ML992686">
    <property type="protein sequence ID" value="KAF2209481.1"/>
    <property type="molecule type" value="Genomic_DNA"/>
</dbReference>
<evidence type="ECO:0000256" key="2">
    <source>
        <dbReference type="ARBA" id="ARBA00006247"/>
    </source>
</evidence>
<keyword evidence="4" id="KW-0464">Manganese</keyword>
<dbReference type="Gene3D" id="3.40.630.10">
    <property type="entry name" value="Zn peptidases"/>
    <property type="match status" value="1"/>
</dbReference>
<dbReference type="InterPro" id="IPR036264">
    <property type="entry name" value="Bact_exopeptidase_dim_dom"/>
</dbReference>
<evidence type="ECO:0000256" key="1">
    <source>
        <dbReference type="ARBA" id="ARBA00006153"/>
    </source>
</evidence>
<dbReference type="SUPFAM" id="SSF53187">
    <property type="entry name" value="Zn-dependent exopeptidases"/>
    <property type="match status" value="1"/>
</dbReference>
<evidence type="ECO:0000313" key="6">
    <source>
        <dbReference type="EMBL" id="KAF2209481.1"/>
    </source>
</evidence>
<protein>
    <recommendedName>
        <fullName evidence="5">Peptidase M20 dimerisation domain-containing protein</fullName>
    </recommendedName>
</protein>
<dbReference type="GO" id="GO:0046872">
    <property type="term" value="F:metal ion binding"/>
    <property type="evidence" value="ECO:0007669"/>
    <property type="project" value="UniProtKB-KW"/>
</dbReference>
<dbReference type="AlphaFoldDB" id="A0A6A6F8I3"/>
<dbReference type="Gene3D" id="3.30.70.360">
    <property type="match status" value="1"/>
</dbReference>
<comment type="cofactor">
    <cofactor evidence="4">
        <name>Mn(2+)</name>
        <dbReference type="ChEBI" id="CHEBI:29035"/>
    </cofactor>
    <text evidence="4">The Mn(2+) ion enhances activity.</text>
</comment>
<evidence type="ECO:0000313" key="7">
    <source>
        <dbReference type="Proteomes" id="UP000799539"/>
    </source>
</evidence>
<comment type="similarity">
    <text evidence="2">Belongs to the peptidase M20A family.</text>
</comment>
<dbReference type="Proteomes" id="UP000799539">
    <property type="component" value="Unassembled WGS sequence"/>
</dbReference>
<dbReference type="GO" id="GO:0016787">
    <property type="term" value="F:hydrolase activity"/>
    <property type="evidence" value="ECO:0007669"/>
    <property type="project" value="UniProtKB-KW"/>
</dbReference>
<dbReference type="InterPro" id="IPR002933">
    <property type="entry name" value="Peptidase_M20"/>
</dbReference>
<feature type="binding site" evidence="4">
    <location>
        <position position="153"/>
    </location>
    <ligand>
        <name>Mn(2+)</name>
        <dbReference type="ChEBI" id="CHEBI:29035"/>
        <label>2</label>
    </ligand>
</feature>
<proteinExistence type="inferred from homology"/>
<dbReference type="OrthoDB" id="6119954at2759"/>
<dbReference type="Pfam" id="PF01546">
    <property type="entry name" value="Peptidase_M20"/>
    <property type="match status" value="1"/>
</dbReference>
<dbReference type="InterPro" id="IPR011650">
    <property type="entry name" value="Peptidase_M20_dimer"/>
</dbReference>
<dbReference type="PANTHER" id="PTHR11014">
    <property type="entry name" value="PEPTIDASE M20 FAMILY MEMBER"/>
    <property type="match status" value="1"/>
</dbReference>
<dbReference type="PANTHER" id="PTHR11014:SF63">
    <property type="entry name" value="METALLOPEPTIDASE, PUTATIVE (AFU_ORTHOLOGUE AFUA_6G09600)-RELATED"/>
    <property type="match status" value="1"/>
</dbReference>
<keyword evidence="3" id="KW-0378">Hydrolase</keyword>
<dbReference type="SUPFAM" id="SSF55031">
    <property type="entry name" value="Bacterial exopeptidase dimerisation domain"/>
    <property type="match status" value="1"/>
</dbReference>
<feature type="binding site" evidence="4">
    <location>
        <position position="184"/>
    </location>
    <ligand>
        <name>Mn(2+)</name>
        <dbReference type="ChEBI" id="CHEBI:29035"/>
        <label>2</label>
    </ligand>
</feature>
<feature type="domain" description="Peptidase M20 dimerisation" evidence="5">
    <location>
        <begin position="206"/>
        <end position="301"/>
    </location>
</feature>
<feature type="binding site" evidence="4">
    <location>
        <position position="117"/>
    </location>
    <ligand>
        <name>Mn(2+)</name>
        <dbReference type="ChEBI" id="CHEBI:29035"/>
        <label>2</label>
    </ligand>
</feature>
<keyword evidence="4" id="KW-0479">Metal-binding</keyword>
<organism evidence="6 7">
    <name type="scientific">Cercospora zeae-maydis SCOH1-5</name>
    <dbReference type="NCBI Taxonomy" id="717836"/>
    <lineage>
        <taxon>Eukaryota</taxon>
        <taxon>Fungi</taxon>
        <taxon>Dikarya</taxon>
        <taxon>Ascomycota</taxon>
        <taxon>Pezizomycotina</taxon>
        <taxon>Dothideomycetes</taxon>
        <taxon>Dothideomycetidae</taxon>
        <taxon>Mycosphaerellales</taxon>
        <taxon>Mycosphaerellaceae</taxon>
        <taxon>Cercospora</taxon>
    </lineage>
</organism>
<sequence length="442" mass="48091">MAPSISEITNKYRPEFAYYEELYKYFHAHPELSNQEKETAARIVEELNKISPDFDIRPNIGGYGIAAILSNGSGKTVLLRADFDALPVEERTGLPYASKARQVSVQTGQEVPVMHACGHDMHITCLLGAAHTLVSARSHWTGTLLLIFQPAEERGTGARDMINDGLYSPTRHAVPIPDIVLGAHVVPWRSGTLGTRRGLIATSADSLRITLHGRGGHASMPHRLVDPVLMAAHTVLKLQTIVSRETDPMDACVVTVASIQAGETENIVVDDAKISVDIRAVDPQTRSHALASVRRIVKAESDSLRGVQDPTIHITRDFPMTVNDENVTEVLEKNFTAHFAAPTQEGEEESKAQGIQYTSCCAKLSGSEDFSILGTAVDKPTSFFMYGGTPQDLWDEHEKAGTLSHGIPVNHSGLFAPQIQPTMKVGMEGYVVGALGWLAKED</sequence>
<dbReference type="PIRSF" id="PIRSF005962">
    <property type="entry name" value="Pept_M20D_amidohydro"/>
    <property type="match status" value="1"/>
</dbReference>
<dbReference type="FunFam" id="3.30.70.360:FF:000001">
    <property type="entry name" value="N-acetyldiaminopimelate deacetylase"/>
    <property type="match status" value="1"/>
</dbReference>
<dbReference type="NCBIfam" id="TIGR01891">
    <property type="entry name" value="amidohydrolases"/>
    <property type="match status" value="1"/>
</dbReference>
<reference evidence="6" key="1">
    <citation type="journal article" date="2020" name="Stud. Mycol.">
        <title>101 Dothideomycetes genomes: a test case for predicting lifestyles and emergence of pathogens.</title>
        <authorList>
            <person name="Haridas S."/>
            <person name="Albert R."/>
            <person name="Binder M."/>
            <person name="Bloem J."/>
            <person name="Labutti K."/>
            <person name="Salamov A."/>
            <person name="Andreopoulos B."/>
            <person name="Baker S."/>
            <person name="Barry K."/>
            <person name="Bills G."/>
            <person name="Bluhm B."/>
            <person name="Cannon C."/>
            <person name="Castanera R."/>
            <person name="Culley D."/>
            <person name="Daum C."/>
            <person name="Ezra D."/>
            <person name="Gonzalez J."/>
            <person name="Henrissat B."/>
            <person name="Kuo A."/>
            <person name="Liang C."/>
            <person name="Lipzen A."/>
            <person name="Lutzoni F."/>
            <person name="Magnuson J."/>
            <person name="Mondo S."/>
            <person name="Nolan M."/>
            <person name="Ohm R."/>
            <person name="Pangilinan J."/>
            <person name="Park H.-J."/>
            <person name="Ramirez L."/>
            <person name="Alfaro M."/>
            <person name="Sun H."/>
            <person name="Tritt A."/>
            <person name="Yoshinaga Y."/>
            <person name="Zwiers L.-H."/>
            <person name="Turgeon B."/>
            <person name="Goodwin S."/>
            <person name="Spatafora J."/>
            <person name="Crous P."/>
            <person name="Grigoriev I."/>
        </authorList>
    </citation>
    <scope>NUCLEOTIDE SEQUENCE</scope>
    <source>
        <strain evidence="6">SCOH1-5</strain>
    </source>
</reference>
<dbReference type="InterPro" id="IPR017439">
    <property type="entry name" value="Amidohydrolase"/>
</dbReference>
<gene>
    <name evidence="6" type="ORF">CERZMDRAFT_46810</name>
</gene>
<evidence type="ECO:0000256" key="3">
    <source>
        <dbReference type="ARBA" id="ARBA00022801"/>
    </source>
</evidence>
<feature type="binding site" evidence="4">
    <location>
        <position position="119"/>
    </location>
    <ligand>
        <name>Mn(2+)</name>
        <dbReference type="ChEBI" id="CHEBI:29035"/>
        <label>2</label>
    </ligand>
</feature>
<evidence type="ECO:0000256" key="4">
    <source>
        <dbReference type="PIRSR" id="PIRSR005962-1"/>
    </source>
</evidence>
<keyword evidence="7" id="KW-1185">Reference proteome</keyword>
<dbReference type="Pfam" id="PF07687">
    <property type="entry name" value="M20_dimer"/>
    <property type="match status" value="1"/>
</dbReference>
<accession>A0A6A6F8I3</accession>